<dbReference type="SUPFAM" id="SSF53328">
    <property type="entry name" value="Formyltransferase"/>
    <property type="match status" value="1"/>
</dbReference>
<dbReference type="InterPro" id="IPR002376">
    <property type="entry name" value="Formyl_transf_N"/>
</dbReference>
<evidence type="ECO:0000256" key="3">
    <source>
        <dbReference type="ARBA" id="ARBA00022755"/>
    </source>
</evidence>
<feature type="binding site" evidence="4">
    <location>
        <position position="100"/>
    </location>
    <ligand>
        <name>(6R)-10-formyltetrahydrofolate</name>
        <dbReference type="ChEBI" id="CHEBI:195366"/>
    </ligand>
</feature>
<evidence type="ECO:0000313" key="6">
    <source>
        <dbReference type="EMBL" id="KGQ21861.2"/>
    </source>
</evidence>
<accession>A0A0A2WNV4</accession>
<dbReference type="GO" id="GO:0004644">
    <property type="term" value="F:phosphoribosylglycinamide formyltransferase activity"/>
    <property type="evidence" value="ECO:0007669"/>
    <property type="project" value="UniProtKB-UniRule"/>
</dbReference>
<comment type="catalytic activity">
    <reaction evidence="4">
        <text>N(1)-(5-phospho-beta-D-ribosyl)glycinamide + (6R)-10-formyltetrahydrofolate = N(2)-formyl-N(1)-(5-phospho-beta-D-ribosyl)glycinamide + (6S)-5,6,7,8-tetrahydrofolate + H(+)</text>
        <dbReference type="Rhea" id="RHEA:15053"/>
        <dbReference type="ChEBI" id="CHEBI:15378"/>
        <dbReference type="ChEBI" id="CHEBI:57453"/>
        <dbReference type="ChEBI" id="CHEBI:143788"/>
        <dbReference type="ChEBI" id="CHEBI:147286"/>
        <dbReference type="ChEBI" id="CHEBI:195366"/>
        <dbReference type="EC" id="2.1.2.2"/>
    </reaction>
</comment>
<evidence type="ECO:0000259" key="5">
    <source>
        <dbReference type="Pfam" id="PF00551"/>
    </source>
</evidence>
<protein>
    <recommendedName>
        <fullName evidence="4">Phosphoribosylglycinamide formyltransferase</fullName>
        <ecNumber evidence="4">2.1.2.2</ecNumber>
    </recommendedName>
    <alternativeName>
        <fullName evidence="4">5'-phosphoribosylglycinamide transformylase</fullName>
    </alternativeName>
    <alternativeName>
        <fullName evidence="4">GAR transformylase</fullName>
        <shortName evidence="4">GART</shortName>
    </alternativeName>
</protein>
<name>A0A0A2WNV4_THEFI</name>
<dbReference type="HAMAP" id="MF_01930">
    <property type="entry name" value="PurN"/>
    <property type="match status" value="1"/>
</dbReference>
<dbReference type="Pfam" id="PF00551">
    <property type="entry name" value="Formyl_trans_N"/>
    <property type="match status" value="1"/>
</dbReference>
<dbReference type="GO" id="GO:0005737">
    <property type="term" value="C:cytoplasm"/>
    <property type="evidence" value="ECO:0007669"/>
    <property type="project" value="TreeGrafter"/>
</dbReference>
<keyword evidence="2 4" id="KW-0808">Transferase</keyword>
<dbReference type="UniPathway" id="UPA00074">
    <property type="reaction ID" value="UER00126"/>
</dbReference>
<comment type="function">
    <text evidence="4">Catalyzes the transfer of a formyl group from 10-formyltetrahydrofolate to 5-phospho-ribosyl-glycinamide (GAR), producing 5-phospho-ribosyl-N-formylglycinamide (FGAR) and tetrahydrofolate.</text>
</comment>
<evidence type="ECO:0000313" key="7">
    <source>
        <dbReference type="Proteomes" id="UP000030364"/>
    </source>
</evidence>
<feature type="binding site" evidence="4">
    <location>
        <begin position="83"/>
        <end position="86"/>
    </location>
    <ligand>
        <name>(6R)-10-formyltetrahydrofolate</name>
        <dbReference type="ChEBI" id="CHEBI:195366"/>
    </ligand>
</feature>
<evidence type="ECO:0000256" key="2">
    <source>
        <dbReference type="ARBA" id="ARBA00022679"/>
    </source>
</evidence>
<reference evidence="6 7" key="1">
    <citation type="journal article" date="2015" name="Genome Announc.">
        <title>Draft Genome Sequence of the Thermophile Thermus filiformis ATCC 43280, Producer of Carotenoid-(Di)glucoside-Branched Fatty Acid (Di)esters and Source of Hyperthermostable Enzymes of Biotechnological Interest.</title>
        <authorList>
            <person name="Mandelli F."/>
            <person name="Oliveira Ramires B."/>
            <person name="Couger M.B."/>
            <person name="Paixao D.A."/>
            <person name="Camilo C.M."/>
            <person name="Polikarpov I."/>
            <person name="Prade R."/>
            <person name="Riano-Pachon D.M."/>
            <person name="Squina F.M."/>
        </authorList>
    </citation>
    <scope>NUCLEOTIDE SEQUENCE [LARGE SCALE GENOMIC DNA]</scope>
    <source>
        <strain evidence="6 7">ATCC 43280</strain>
    </source>
</reference>
<dbReference type="Gene3D" id="3.40.50.170">
    <property type="entry name" value="Formyl transferase, N-terminal domain"/>
    <property type="match status" value="1"/>
</dbReference>
<dbReference type="STRING" id="276.THFILI_10230"/>
<dbReference type="InterPro" id="IPR036477">
    <property type="entry name" value="Formyl_transf_N_sf"/>
</dbReference>
<feature type="domain" description="Formyl transferase N-terminal" evidence="5">
    <location>
        <begin position="2"/>
        <end position="175"/>
    </location>
</feature>
<comment type="similarity">
    <text evidence="4">Belongs to the GART family.</text>
</comment>
<dbReference type="OrthoDB" id="9806170at2"/>
<sequence length="274" mass="30452">MAVFASGRGTNLQALLDAFPPGHPLGEVALVVSDREEAFALERARARGVEAVHLPWRKGRFAEEAQALLKARGIDLVLLAGFMRILPAPFVEAWYGRLLNIHPSLLPDYPGLHVHERVLAAREAFSGTTVHFVDQGVDTGPLLLQARVPVLPTDTPEALEARVLSVEHRAYPLAVRLLLLGLAGPEPLSLVLRRIWPEVPYRSRPYYLRAERALRAWGRSVEEVGFATDWARAAFLFAYRVEEELAGGVRYAVPLPRELEERVEALLGRVNSRA</sequence>
<dbReference type="Proteomes" id="UP000030364">
    <property type="component" value="Unassembled WGS sequence"/>
</dbReference>
<proteinExistence type="inferred from homology"/>
<feature type="site" description="Raises pKa of active site His" evidence="4">
    <location>
        <position position="138"/>
    </location>
</feature>
<evidence type="ECO:0000256" key="4">
    <source>
        <dbReference type="HAMAP-Rule" id="MF_01930"/>
    </source>
</evidence>
<dbReference type="EC" id="2.1.2.2" evidence="4"/>
<dbReference type="PANTHER" id="PTHR43369">
    <property type="entry name" value="PHOSPHORIBOSYLGLYCINAMIDE FORMYLTRANSFERASE"/>
    <property type="match status" value="1"/>
</dbReference>
<dbReference type="NCBIfam" id="TIGR00639">
    <property type="entry name" value="PurN"/>
    <property type="match status" value="1"/>
</dbReference>
<dbReference type="PANTHER" id="PTHR43369:SF2">
    <property type="entry name" value="PHOSPHORIBOSYLGLYCINAMIDE FORMYLTRANSFERASE"/>
    <property type="match status" value="1"/>
</dbReference>
<feature type="binding site" evidence="4">
    <location>
        <begin position="9"/>
        <end position="11"/>
    </location>
    <ligand>
        <name>N(1)-(5-phospho-beta-D-ribosyl)glycinamide</name>
        <dbReference type="ChEBI" id="CHEBI:143788"/>
    </ligand>
</feature>
<keyword evidence="7" id="KW-1185">Reference proteome</keyword>
<keyword evidence="3 4" id="KW-0658">Purine biosynthesis</keyword>
<evidence type="ECO:0000256" key="1">
    <source>
        <dbReference type="ARBA" id="ARBA00005054"/>
    </source>
</evidence>
<dbReference type="InterPro" id="IPR004607">
    <property type="entry name" value="GART"/>
</dbReference>
<dbReference type="GO" id="GO:0006189">
    <property type="term" value="P:'de novo' IMP biosynthetic process"/>
    <property type="evidence" value="ECO:0007669"/>
    <property type="project" value="UniProtKB-UniRule"/>
</dbReference>
<organism evidence="6 7">
    <name type="scientific">Thermus filiformis</name>
    <dbReference type="NCBI Taxonomy" id="276"/>
    <lineage>
        <taxon>Bacteria</taxon>
        <taxon>Thermotogati</taxon>
        <taxon>Deinococcota</taxon>
        <taxon>Deinococci</taxon>
        <taxon>Thermales</taxon>
        <taxon>Thermaceae</taxon>
        <taxon>Thermus</taxon>
    </lineage>
</organism>
<feature type="active site" description="Proton donor" evidence="4">
    <location>
        <position position="102"/>
    </location>
</feature>
<dbReference type="CDD" id="cd08645">
    <property type="entry name" value="FMT_core_GART"/>
    <property type="match status" value="1"/>
</dbReference>
<comment type="pathway">
    <text evidence="1 4">Purine metabolism; IMP biosynthesis via de novo pathway; N(2)-formyl-N(1)-(5-phospho-D-ribosyl)glycinamide from N(1)-(5-phospho-D-ribosyl)glycinamide (10-formyl THF route): step 1/1.</text>
</comment>
<comment type="caution">
    <text evidence="6">The sequence shown here is derived from an EMBL/GenBank/DDBJ whole genome shotgun (WGS) entry which is preliminary data.</text>
</comment>
<gene>
    <name evidence="4" type="primary">purN</name>
    <name evidence="6" type="ORF">THFILI_10230</name>
</gene>
<dbReference type="AlphaFoldDB" id="A0A0A2WNV4"/>
<feature type="binding site" evidence="4">
    <location>
        <position position="60"/>
    </location>
    <ligand>
        <name>(6R)-10-formyltetrahydrofolate</name>
        <dbReference type="ChEBI" id="CHEBI:195366"/>
    </ligand>
</feature>
<dbReference type="EMBL" id="JPSL02000040">
    <property type="protein sequence ID" value="KGQ21861.2"/>
    <property type="molecule type" value="Genomic_DNA"/>
</dbReference>